<reference evidence="1" key="1">
    <citation type="journal article" date="2019" name="Environ. Microbiol.">
        <title>Fungal ecological strategies reflected in gene transcription - a case study of two litter decomposers.</title>
        <authorList>
            <person name="Barbi F."/>
            <person name="Kohler A."/>
            <person name="Barry K."/>
            <person name="Baskaran P."/>
            <person name="Daum C."/>
            <person name="Fauchery L."/>
            <person name="Ihrmark K."/>
            <person name="Kuo A."/>
            <person name="LaButti K."/>
            <person name="Lipzen A."/>
            <person name="Morin E."/>
            <person name="Grigoriev I.V."/>
            <person name="Henrissat B."/>
            <person name="Lindahl B."/>
            <person name="Martin F."/>
        </authorList>
    </citation>
    <scope>NUCLEOTIDE SEQUENCE</scope>
    <source>
        <strain evidence="1">JB14</strain>
    </source>
</reference>
<keyword evidence="2" id="KW-1185">Reference proteome</keyword>
<accession>A0A6A4GQL9</accession>
<dbReference type="AlphaFoldDB" id="A0A6A4GQL9"/>
<evidence type="ECO:0000313" key="2">
    <source>
        <dbReference type="Proteomes" id="UP000799118"/>
    </source>
</evidence>
<dbReference type="Proteomes" id="UP000799118">
    <property type="component" value="Unassembled WGS sequence"/>
</dbReference>
<protein>
    <submittedName>
        <fullName evidence="1">Uncharacterized protein</fullName>
    </submittedName>
</protein>
<proteinExistence type="predicted"/>
<sequence length="299" mass="34262">MEPLSLRDLCLSRESTSKDSKRQCRFPEVILKLVPPSLICRHFRKSLRKSALPPGPPPRFPIEIIQLIIHEAWELPLTTSERVQFTKSSLLVSLSWMGSFARESCVHVHLLSGEHTKYWYKPITSGSQSVYSTIAGLDGPTPPGATHPTHPMCLATNLISSIVCHGGFDNFEGCVIMQFPLTVNIALDTLMEEDVKWRSSHDIYTVSITPQFWKVKIKSCIAELYDVLEKLVLWVMQSRWDRVKHPFYYDFRTQACIWAWYFLRYGADAGKVVRIPMIMLNAADYNPKGKEKEDEDVNE</sequence>
<dbReference type="OrthoDB" id="2865823at2759"/>
<organism evidence="1 2">
    <name type="scientific">Gymnopus androsaceus JB14</name>
    <dbReference type="NCBI Taxonomy" id="1447944"/>
    <lineage>
        <taxon>Eukaryota</taxon>
        <taxon>Fungi</taxon>
        <taxon>Dikarya</taxon>
        <taxon>Basidiomycota</taxon>
        <taxon>Agaricomycotina</taxon>
        <taxon>Agaricomycetes</taxon>
        <taxon>Agaricomycetidae</taxon>
        <taxon>Agaricales</taxon>
        <taxon>Marasmiineae</taxon>
        <taxon>Omphalotaceae</taxon>
        <taxon>Gymnopus</taxon>
    </lineage>
</organism>
<evidence type="ECO:0000313" key="1">
    <source>
        <dbReference type="EMBL" id="KAE9387507.1"/>
    </source>
</evidence>
<name>A0A6A4GQL9_9AGAR</name>
<gene>
    <name evidence="1" type="ORF">BT96DRAFT_981401</name>
</gene>
<dbReference type="EMBL" id="ML769796">
    <property type="protein sequence ID" value="KAE9387507.1"/>
    <property type="molecule type" value="Genomic_DNA"/>
</dbReference>